<evidence type="ECO:0000256" key="4">
    <source>
        <dbReference type="ARBA" id="ARBA00022771"/>
    </source>
</evidence>
<feature type="region of interest" description="Disordered" evidence="9">
    <location>
        <begin position="367"/>
        <end position="467"/>
    </location>
</feature>
<proteinExistence type="inferred from homology"/>
<dbReference type="VEuPathDB" id="AmoebaDB:NAEGRDRAFT_61196"/>
<evidence type="ECO:0000256" key="3">
    <source>
        <dbReference type="ARBA" id="ARBA00022723"/>
    </source>
</evidence>
<evidence type="ECO:0000259" key="11">
    <source>
        <dbReference type="Pfam" id="PF07741"/>
    </source>
</evidence>
<organism evidence="13">
    <name type="scientific">Naegleria gruberi</name>
    <name type="common">Amoeba</name>
    <dbReference type="NCBI Taxonomy" id="5762"/>
    <lineage>
        <taxon>Eukaryota</taxon>
        <taxon>Discoba</taxon>
        <taxon>Heterolobosea</taxon>
        <taxon>Tetramitia</taxon>
        <taxon>Eutetramitia</taxon>
        <taxon>Vahlkampfiidae</taxon>
        <taxon>Naegleria</taxon>
    </lineage>
</organism>
<evidence type="ECO:0000313" key="13">
    <source>
        <dbReference type="Proteomes" id="UP000006671"/>
    </source>
</evidence>
<dbReference type="OrthoDB" id="511529at2759"/>
<evidence type="ECO:0000256" key="6">
    <source>
        <dbReference type="ARBA" id="ARBA00023015"/>
    </source>
</evidence>
<dbReference type="EMBL" id="GG738845">
    <property type="protein sequence ID" value="EFC50320.1"/>
    <property type="molecule type" value="Genomic_DNA"/>
</dbReference>
<comment type="subcellular location">
    <subcellularLocation>
        <location evidence="1">Nucleus</location>
    </subcellularLocation>
</comment>
<feature type="compositionally biased region" description="Polar residues" evidence="9">
    <location>
        <begin position="436"/>
        <end position="447"/>
    </location>
</feature>
<dbReference type="GO" id="GO:0001006">
    <property type="term" value="F:RNA polymerase III type 3 promoter sequence-specific DNA binding"/>
    <property type="evidence" value="ECO:0007669"/>
    <property type="project" value="TreeGrafter"/>
</dbReference>
<dbReference type="CDD" id="cd20553">
    <property type="entry name" value="CYCLIN_TFIIIB90_rpt1"/>
    <property type="match status" value="1"/>
</dbReference>
<dbReference type="eggNOG" id="KOG1598">
    <property type="taxonomic scope" value="Eukaryota"/>
</dbReference>
<evidence type="ECO:0000256" key="1">
    <source>
        <dbReference type="ARBA" id="ARBA00004123"/>
    </source>
</evidence>
<dbReference type="InParanoid" id="D2UXP3"/>
<dbReference type="FunFam" id="1.10.472.10:FF:000066">
    <property type="entry name" value="Transcription factor IIIB subunit"/>
    <property type="match status" value="1"/>
</dbReference>
<dbReference type="GO" id="GO:0070897">
    <property type="term" value="P:transcription preinitiation complex assembly"/>
    <property type="evidence" value="ECO:0007669"/>
    <property type="project" value="InterPro"/>
</dbReference>
<dbReference type="InterPro" id="IPR000812">
    <property type="entry name" value="TFIIB"/>
</dbReference>
<dbReference type="GO" id="GO:0017025">
    <property type="term" value="F:TBP-class protein binding"/>
    <property type="evidence" value="ECO:0007669"/>
    <property type="project" value="InterPro"/>
</dbReference>
<feature type="compositionally biased region" description="Low complexity" evidence="9">
    <location>
        <begin position="404"/>
        <end position="413"/>
    </location>
</feature>
<keyword evidence="6" id="KW-0805">Transcription regulation</keyword>
<accession>D2UXP3</accession>
<evidence type="ECO:0000256" key="5">
    <source>
        <dbReference type="ARBA" id="ARBA00022833"/>
    </source>
</evidence>
<keyword evidence="13" id="KW-1185">Reference proteome</keyword>
<dbReference type="GO" id="GO:0000995">
    <property type="term" value="F:RNA polymerase III general transcription initiation factor activity"/>
    <property type="evidence" value="ECO:0007669"/>
    <property type="project" value="TreeGrafter"/>
</dbReference>
<evidence type="ECO:0000256" key="7">
    <source>
        <dbReference type="ARBA" id="ARBA00023163"/>
    </source>
</evidence>
<feature type="domain" description="Brf1 TBP-binding" evidence="11">
    <location>
        <begin position="469"/>
        <end position="570"/>
    </location>
</feature>
<keyword evidence="7" id="KW-0804">Transcription</keyword>
<dbReference type="FunCoup" id="D2UXP3">
    <property type="interactions" value="128"/>
</dbReference>
<keyword evidence="3" id="KW-0479">Metal-binding</keyword>
<dbReference type="InterPro" id="IPR011665">
    <property type="entry name" value="BRF1_TBP-bd_dom"/>
</dbReference>
<name>D2UXP3_NAEGR</name>
<feature type="compositionally biased region" description="Basic residues" evidence="9">
    <location>
        <begin position="518"/>
        <end position="527"/>
    </location>
</feature>
<dbReference type="GO" id="GO:0097550">
    <property type="term" value="C:transcription preinitiation complex"/>
    <property type="evidence" value="ECO:0007669"/>
    <property type="project" value="TreeGrafter"/>
</dbReference>
<evidence type="ECO:0000256" key="9">
    <source>
        <dbReference type="SAM" id="MobiDB-lite"/>
    </source>
</evidence>
<dbReference type="InterPro" id="IPR036915">
    <property type="entry name" value="Cyclin-like_sf"/>
</dbReference>
<dbReference type="PANTHER" id="PTHR11618:SF4">
    <property type="entry name" value="TRANSCRIPTION FACTOR IIIB 90 KDA SUBUNIT"/>
    <property type="match status" value="1"/>
</dbReference>
<feature type="compositionally biased region" description="Polar residues" evidence="9">
    <location>
        <begin position="414"/>
        <end position="425"/>
    </location>
</feature>
<dbReference type="RefSeq" id="XP_002683064.1">
    <property type="nucleotide sequence ID" value="XM_002683018.1"/>
</dbReference>
<dbReference type="PANTHER" id="PTHR11618">
    <property type="entry name" value="TRANSCRIPTION INITIATION FACTOR IIB-RELATED"/>
    <property type="match status" value="1"/>
</dbReference>
<evidence type="ECO:0000256" key="8">
    <source>
        <dbReference type="ARBA" id="ARBA00023242"/>
    </source>
</evidence>
<keyword evidence="4" id="KW-0863">Zinc-finger</keyword>
<dbReference type="GO" id="GO:0008270">
    <property type="term" value="F:zinc ion binding"/>
    <property type="evidence" value="ECO:0007669"/>
    <property type="project" value="UniProtKB-KW"/>
</dbReference>
<feature type="region of interest" description="Disordered" evidence="9">
    <location>
        <begin position="298"/>
        <end position="332"/>
    </location>
</feature>
<feature type="domain" description="Transcription factor TFIIB cyclin-like" evidence="10">
    <location>
        <begin position="196"/>
        <end position="295"/>
    </location>
</feature>
<dbReference type="GO" id="GO:0000126">
    <property type="term" value="C:transcription factor TFIIIB complex"/>
    <property type="evidence" value="ECO:0007669"/>
    <property type="project" value="TreeGrafter"/>
</dbReference>
<dbReference type="PRINTS" id="PR00685">
    <property type="entry name" value="TIFACTORIIB"/>
</dbReference>
<dbReference type="GO" id="GO:0005634">
    <property type="term" value="C:nucleus"/>
    <property type="evidence" value="ECO:0007669"/>
    <property type="project" value="UniProtKB-SubCell"/>
</dbReference>
<dbReference type="Proteomes" id="UP000006671">
    <property type="component" value="Unassembled WGS sequence"/>
</dbReference>
<comment type="similarity">
    <text evidence="2">Belongs to the TFIIB family.</text>
</comment>
<keyword evidence="8" id="KW-0539">Nucleus</keyword>
<evidence type="ECO:0000256" key="2">
    <source>
        <dbReference type="ARBA" id="ARBA00010857"/>
    </source>
</evidence>
<dbReference type="CDD" id="cd20554">
    <property type="entry name" value="CYCLIN_TFIIIB90_rpt2"/>
    <property type="match status" value="1"/>
</dbReference>
<keyword evidence="5" id="KW-0862">Zinc</keyword>
<feature type="region of interest" description="Disordered" evidence="9">
    <location>
        <begin position="509"/>
        <end position="533"/>
    </location>
</feature>
<evidence type="ECO:0000313" key="12">
    <source>
        <dbReference type="EMBL" id="EFC50320.1"/>
    </source>
</evidence>
<dbReference type="Gene3D" id="1.10.472.10">
    <property type="entry name" value="Cyclin-like"/>
    <property type="match status" value="2"/>
</dbReference>
<dbReference type="Pfam" id="PF00382">
    <property type="entry name" value="TFIIB"/>
    <property type="match status" value="2"/>
</dbReference>
<dbReference type="AlphaFoldDB" id="D2UXP3"/>
<reference evidence="12 13" key="1">
    <citation type="journal article" date="2010" name="Cell">
        <title>The genome of Naegleria gruberi illuminates early eukaryotic versatility.</title>
        <authorList>
            <person name="Fritz-Laylin L.K."/>
            <person name="Prochnik S.E."/>
            <person name="Ginger M.L."/>
            <person name="Dacks J.B."/>
            <person name="Carpenter M.L."/>
            <person name="Field M.C."/>
            <person name="Kuo A."/>
            <person name="Paredez A."/>
            <person name="Chapman J."/>
            <person name="Pham J."/>
            <person name="Shu S."/>
            <person name="Neupane R."/>
            <person name="Cipriano M."/>
            <person name="Mancuso J."/>
            <person name="Tu H."/>
            <person name="Salamov A."/>
            <person name="Lindquist E."/>
            <person name="Shapiro H."/>
            <person name="Lucas S."/>
            <person name="Grigoriev I.V."/>
            <person name="Cande W.Z."/>
            <person name="Fulton C."/>
            <person name="Rokhsar D.S."/>
            <person name="Dawson S.C."/>
        </authorList>
    </citation>
    <scope>NUCLEOTIDE SEQUENCE [LARGE SCALE GENOMIC DNA]</scope>
    <source>
        <strain evidence="12 13">NEG-M</strain>
    </source>
</reference>
<dbReference type="SUPFAM" id="SSF47954">
    <property type="entry name" value="Cyclin-like"/>
    <property type="match status" value="2"/>
</dbReference>
<feature type="domain" description="Transcription factor TFIIB cyclin-like" evidence="10">
    <location>
        <begin position="101"/>
        <end position="188"/>
    </location>
</feature>
<feature type="compositionally biased region" description="Acidic residues" evidence="9">
    <location>
        <begin position="457"/>
        <end position="467"/>
    </location>
</feature>
<dbReference type="GeneID" id="8863610"/>
<evidence type="ECO:0000259" key="10">
    <source>
        <dbReference type="Pfam" id="PF00382"/>
    </source>
</evidence>
<protein>
    <submittedName>
        <fullName evidence="12">Transcription factor</fullName>
    </submittedName>
</protein>
<dbReference type="InterPro" id="IPR013150">
    <property type="entry name" value="TFIIB_cyclin"/>
</dbReference>
<gene>
    <name evidence="12" type="ORF">NAEGRDRAFT_61196</name>
</gene>
<dbReference type="STRING" id="5762.D2UXP3"/>
<feature type="compositionally biased region" description="Polar residues" evidence="9">
    <location>
        <begin position="313"/>
        <end position="322"/>
    </location>
</feature>
<dbReference type="KEGG" id="ngr:NAEGRDRAFT_61196"/>
<dbReference type="Pfam" id="PF07741">
    <property type="entry name" value="BRF1"/>
    <property type="match status" value="1"/>
</dbReference>
<sequence length="654" mass="74526">MPEIWCSTCKAHVNPEQTTEGLYCGECGEELGSHFEETVEFNENHTMVGRFVSSERAMASAATALAGVPQFSYDENGNLIFTSAVPQAGNTEKPMTESRLQTIEKAKRRISVIALLMKIPNHYVDRATNTYKLALLKGSTKARNPDIVAAACLYFVLRQDKQPYMLMDFSESMKTDVFLIGHCFLDLMTALNFKLPAVEPFFYVRRFANRLLLNSGKENANQEAINRVIQTTLKLIASMKRNWIQTGRRPAGICAAALLVAARIHGFKNISKQDVVKVVKICTATLTKRLMEFDKTETAQLSPEEFERREQEINNGSFQGTIDVSDPPAYSRSLKEKSKLMERYEPEQKDLERGTDVNDQDVEEAEKLIQDKEIEEISTELEKGDQLARAQRLQESQSKPIPDTTLPSSSLPSASQDVRQTQIKSSEFEDDESISYEESNNHSKISIENQTEQQNQIEEDEEEEIDTLSDFEDDSEIEEIVITEESEIEGREKLWDELHLEYLQAMEENRKEREERKKRGGGRRKRNNTNVDASSSVFNMGGLIYGASNSNQPETHAVFRSASEASANLLRAKIARNLVSKSLFDEDELLSDTMTIPQSNADVDNNLLGKRKPLSIQEKNRYEYKNDEEYEDDFVDDFEGDYEKQPKKFKFKKK</sequence>